<dbReference type="GO" id="GO:0004674">
    <property type="term" value="F:protein serine/threonine kinase activity"/>
    <property type="evidence" value="ECO:0007669"/>
    <property type="project" value="UniProtKB-KW"/>
</dbReference>
<keyword evidence="4" id="KW-1185">Reference proteome</keyword>
<dbReference type="PANTHER" id="PTHR35526">
    <property type="entry name" value="ANTI-SIGMA-F FACTOR RSBW-RELATED"/>
    <property type="match status" value="1"/>
</dbReference>
<proteinExistence type="predicted"/>
<dbReference type="CDD" id="cd16936">
    <property type="entry name" value="HATPase_RsbW-like"/>
    <property type="match status" value="1"/>
</dbReference>
<dbReference type="Gene3D" id="3.30.565.10">
    <property type="entry name" value="Histidine kinase-like ATPase, C-terminal domain"/>
    <property type="match status" value="1"/>
</dbReference>
<sequence length="142" mass="15995">MESTVRERTFPASLDCLGDFRAFILEEDGAEERLPPKRVAHLDVAIEEIVVNICSYAYETPPGELNIRVEESPEAFAVEFLDNGVAFDPLAVDEPDVTRPLEERDPGGLGILLVRRMMDEVHYSRKGALNSLRIVVKTPRER</sequence>
<dbReference type="EMBL" id="SORI01000009">
    <property type="protein sequence ID" value="TDY60178.1"/>
    <property type="molecule type" value="Genomic_DNA"/>
</dbReference>
<evidence type="ECO:0000313" key="4">
    <source>
        <dbReference type="Proteomes" id="UP000295066"/>
    </source>
</evidence>
<protein>
    <submittedName>
        <fullName evidence="3">Anti-sigma regulatory factor (Ser/Thr protein kinase)</fullName>
    </submittedName>
</protein>
<dbReference type="PANTHER" id="PTHR35526:SF6">
    <property type="entry name" value="SLR1861 PROTEIN"/>
    <property type="match status" value="1"/>
</dbReference>
<comment type="caution">
    <text evidence="3">The sequence shown here is derived from an EMBL/GenBank/DDBJ whole genome shotgun (WGS) entry which is preliminary data.</text>
</comment>
<dbReference type="InterPro" id="IPR003594">
    <property type="entry name" value="HATPase_dom"/>
</dbReference>
<organism evidence="3 4">
    <name type="scientific">Aminivibrio pyruvatiphilus</name>
    <dbReference type="NCBI Taxonomy" id="1005740"/>
    <lineage>
        <taxon>Bacteria</taxon>
        <taxon>Thermotogati</taxon>
        <taxon>Synergistota</taxon>
        <taxon>Synergistia</taxon>
        <taxon>Synergistales</taxon>
        <taxon>Aminobacteriaceae</taxon>
        <taxon>Aminivibrio</taxon>
    </lineage>
</organism>
<dbReference type="SUPFAM" id="SSF55874">
    <property type="entry name" value="ATPase domain of HSP90 chaperone/DNA topoisomerase II/histidine kinase"/>
    <property type="match status" value="1"/>
</dbReference>
<dbReference type="AlphaFoldDB" id="A0A4R8M5T7"/>
<gene>
    <name evidence="3" type="ORF">C8D99_10934</name>
</gene>
<evidence type="ECO:0000259" key="2">
    <source>
        <dbReference type="Pfam" id="PF13581"/>
    </source>
</evidence>
<accession>A0A4R8M5T7</accession>
<feature type="domain" description="Histidine kinase/HSP90-like ATPase" evidence="2">
    <location>
        <begin position="10"/>
        <end position="135"/>
    </location>
</feature>
<keyword evidence="1" id="KW-0808">Transferase</keyword>
<evidence type="ECO:0000256" key="1">
    <source>
        <dbReference type="ARBA" id="ARBA00022527"/>
    </source>
</evidence>
<dbReference type="OrthoDB" id="9792240at2"/>
<dbReference type="Pfam" id="PF13581">
    <property type="entry name" value="HATPase_c_2"/>
    <property type="match status" value="1"/>
</dbReference>
<evidence type="ECO:0000313" key="3">
    <source>
        <dbReference type="EMBL" id="TDY60178.1"/>
    </source>
</evidence>
<dbReference type="RefSeq" id="WP_133957641.1">
    <property type="nucleotide sequence ID" value="NZ_SORI01000009.1"/>
</dbReference>
<dbReference type="InterPro" id="IPR036890">
    <property type="entry name" value="HATPase_C_sf"/>
</dbReference>
<dbReference type="InterPro" id="IPR050267">
    <property type="entry name" value="Anti-sigma-factor_SerPK"/>
</dbReference>
<keyword evidence="1" id="KW-0418">Kinase</keyword>
<keyword evidence="1" id="KW-0723">Serine/threonine-protein kinase</keyword>
<name>A0A4R8M5T7_9BACT</name>
<reference evidence="3 4" key="1">
    <citation type="submission" date="2019-03" db="EMBL/GenBank/DDBJ databases">
        <title>Genomic Encyclopedia of Type Strains, Phase IV (KMG-IV): sequencing the most valuable type-strain genomes for metagenomic binning, comparative biology and taxonomic classification.</title>
        <authorList>
            <person name="Goeker M."/>
        </authorList>
    </citation>
    <scope>NUCLEOTIDE SEQUENCE [LARGE SCALE GENOMIC DNA]</scope>
    <source>
        <strain evidence="3 4">DSM 25964</strain>
    </source>
</reference>
<dbReference type="Proteomes" id="UP000295066">
    <property type="component" value="Unassembled WGS sequence"/>
</dbReference>